<dbReference type="EMBL" id="MT631038">
    <property type="protein sequence ID" value="QNO44893.1"/>
    <property type="molecule type" value="Genomic_DNA"/>
</dbReference>
<protein>
    <submittedName>
        <fullName evidence="1">Uncharacterized protein</fullName>
    </submittedName>
</protein>
<dbReference type="AlphaFoldDB" id="A0A7G9Y7T6"/>
<organism evidence="1">
    <name type="scientific">Candidatus Methanogaster sp. ANME-2c ERB4</name>
    <dbReference type="NCBI Taxonomy" id="2759911"/>
    <lineage>
        <taxon>Archaea</taxon>
        <taxon>Methanobacteriati</taxon>
        <taxon>Methanobacteriota</taxon>
        <taxon>Stenosarchaea group</taxon>
        <taxon>Methanomicrobia</taxon>
        <taxon>Methanosarcinales</taxon>
        <taxon>ANME-2 cluster</taxon>
        <taxon>Candidatus Methanogasteraceae</taxon>
        <taxon>Candidatus Methanogaster</taxon>
    </lineage>
</organism>
<evidence type="ECO:0000313" key="3">
    <source>
        <dbReference type="EMBL" id="QNO44893.1"/>
    </source>
</evidence>
<gene>
    <name evidence="2" type="ORF">BDDIBOIB_00002</name>
    <name evidence="1" type="ORF">DKCKCFMF_00003</name>
    <name evidence="3" type="ORF">GGFKAAOC_00005</name>
</gene>
<sequence length="70" mass="8039">MADIEIKRGYEVLPDNNVRFGIRVINNSDSVISDVEVILDYSKSLFDLEGSKIQELGTIPPMFHKRQHSY</sequence>
<evidence type="ECO:0000313" key="2">
    <source>
        <dbReference type="EMBL" id="QNO44207.1"/>
    </source>
</evidence>
<reference evidence="1" key="1">
    <citation type="submission" date="2020-06" db="EMBL/GenBank/DDBJ databases">
        <title>Unique genomic features of the anaerobic methanotrophic archaea.</title>
        <authorList>
            <person name="Chadwick G.L."/>
            <person name="Skennerton C.T."/>
            <person name="Laso-Perez R."/>
            <person name="Leu A.O."/>
            <person name="Speth D.R."/>
            <person name="Yu H."/>
            <person name="Morgan-Lang C."/>
            <person name="Hatzenpichler R."/>
            <person name="Goudeau D."/>
            <person name="Malmstrom R."/>
            <person name="Brazelton W.J."/>
            <person name="Woyke T."/>
            <person name="Hallam S.J."/>
            <person name="Tyson G.W."/>
            <person name="Wegener G."/>
            <person name="Boetius A."/>
            <person name="Orphan V."/>
        </authorList>
    </citation>
    <scope>NUCLEOTIDE SEQUENCE</scope>
</reference>
<dbReference type="EMBL" id="MT630933">
    <property type="protein sequence ID" value="QNO44207.1"/>
    <property type="molecule type" value="Genomic_DNA"/>
</dbReference>
<dbReference type="EMBL" id="MT630900">
    <property type="protein sequence ID" value="QNO44070.1"/>
    <property type="molecule type" value="Genomic_DNA"/>
</dbReference>
<accession>A0A7G9Y7T6</accession>
<evidence type="ECO:0000313" key="1">
    <source>
        <dbReference type="EMBL" id="QNO44070.1"/>
    </source>
</evidence>
<proteinExistence type="predicted"/>
<name>A0A7G9Y7T6_9EURY</name>